<proteinExistence type="predicted"/>
<feature type="transmembrane region" description="Helical" evidence="1">
    <location>
        <begin position="29"/>
        <end position="47"/>
    </location>
</feature>
<feature type="transmembrane region" description="Helical" evidence="1">
    <location>
        <begin position="53"/>
        <end position="73"/>
    </location>
</feature>
<reference evidence="2" key="1">
    <citation type="submission" date="2019-03" db="EMBL/GenBank/DDBJ databases">
        <title>Single cell metagenomics reveals metabolic interactions within the superorganism composed of flagellate Streblomastix strix and complex community of Bacteroidetes bacteria on its surface.</title>
        <authorList>
            <person name="Treitli S.C."/>
            <person name="Kolisko M."/>
            <person name="Husnik F."/>
            <person name="Keeling P."/>
            <person name="Hampl V."/>
        </authorList>
    </citation>
    <scope>NUCLEOTIDE SEQUENCE</scope>
    <source>
        <strain evidence="2">STM</strain>
    </source>
</reference>
<protein>
    <recommendedName>
        <fullName evidence="3">NfeD-like C-terminal domain-containing protein</fullName>
    </recommendedName>
</protein>
<keyword evidence="1" id="KW-1133">Transmembrane helix</keyword>
<evidence type="ECO:0008006" key="3">
    <source>
        <dbReference type="Google" id="ProtNLM"/>
    </source>
</evidence>
<dbReference type="GO" id="GO:0005886">
    <property type="term" value="C:plasma membrane"/>
    <property type="evidence" value="ECO:0007669"/>
    <property type="project" value="TreeGrafter"/>
</dbReference>
<organism evidence="2">
    <name type="scientific">termite gut metagenome</name>
    <dbReference type="NCBI Taxonomy" id="433724"/>
    <lineage>
        <taxon>unclassified sequences</taxon>
        <taxon>metagenomes</taxon>
        <taxon>organismal metagenomes</taxon>
    </lineage>
</organism>
<sequence length="155" mass="16507">MDVIVIVALIVFAIVLFLVEVFLIPGVSLAGISAVGCIIYANYYAFVHLGNTGGGITLVVSAITCIGSLILFMRSKMLDKMALKENIVSTVDKPAEEKVKPGDTGICTTRLALIGQAEINGIVVEVKSIDGFLSERTPIVVSRITEGIILVEKIK</sequence>
<dbReference type="InterPro" id="IPR052165">
    <property type="entry name" value="Membrane_assoc_protease"/>
</dbReference>
<feature type="transmembrane region" description="Helical" evidence="1">
    <location>
        <begin position="6"/>
        <end position="24"/>
    </location>
</feature>
<dbReference type="AlphaFoldDB" id="A0A5J4SQ08"/>
<keyword evidence="1" id="KW-0472">Membrane</keyword>
<evidence type="ECO:0000313" key="2">
    <source>
        <dbReference type="EMBL" id="KAA6347473.1"/>
    </source>
</evidence>
<name>A0A5J4SQ08_9ZZZZ</name>
<keyword evidence="1" id="KW-0812">Transmembrane</keyword>
<accession>A0A5J4SQ08</accession>
<gene>
    <name evidence="2" type="ORF">EZS27_005028</name>
</gene>
<dbReference type="PANTHER" id="PTHR33507:SF3">
    <property type="entry name" value="INNER MEMBRANE PROTEIN YBBJ"/>
    <property type="match status" value="1"/>
</dbReference>
<comment type="caution">
    <text evidence="2">The sequence shown here is derived from an EMBL/GenBank/DDBJ whole genome shotgun (WGS) entry which is preliminary data.</text>
</comment>
<evidence type="ECO:0000256" key="1">
    <source>
        <dbReference type="SAM" id="Phobius"/>
    </source>
</evidence>
<dbReference type="PANTHER" id="PTHR33507">
    <property type="entry name" value="INNER MEMBRANE PROTEIN YBBJ"/>
    <property type="match status" value="1"/>
</dbReference>
<dbReference type="EMBL" id="SNRY01000094">
    <property type="protein sequence ID" value="KAA6347473.1"/>
    <property type="molecule type" value="Genomic_DNA"/>
</dbReference>